<keyword evidence="2" id="KW-0285">Flavoprotein</keyword>
<dbReference type="PIRSF" id="PIRSF000190">
    <property type="entry name" value="Pyd_amn-ph_oxd"/>
    <property type="match status" value="1"/>
</dbReference>
<dbReference type="EMBL" id="CAEZWM010000093">
    <property type="protein sequence ID" value="CAB4658735.1"/>
    <property type="molecule type" value="Genomic_DNA"/>
</dbReference>
<dbReference type="InterPro" id="IPR012349">
    <property type="entry name" value="Split_barrel_FMN-bd"/>
</dbReference>
<name>A0A6J6LEL5_9ZZZZ</name>
<accession>A0A6J6LEL5</accession>
<dbReference type="AlphaFoldDB" id="A0A6J6LEL5"/>
<feature type="domain" description="Pyridoxine 5'-phosphate oxidase dimerisation C-terminal" evidence="6">
    <location>
        <begin position="166"/>
        <end position="206"/>
    </location>
</feature>
<evidence type="ECO:0000313" key="7">
    <source>
        <dbReference type="EMBL" id="CAB4658735.1"/>
    </source>
</evidence>
<sequence length="206" mass="23126">MRPELELFESDIGDEPISAVREWWIAAREIDPSPEGSSAMAVASIGANGSPSNRIVLLRALDERGFVFYTNYEGRKGSELVPGNRAALVIHWAELGCQVRAEGVVEHVAADESDAYFATRPRGHQIGAWVSPQSSVIDDRAFLVNRLAEMEMRFEGAEEIPRPEYWGGIRLIPEVIELWGNRSDRLHDRLRFTRDGGGWVRERLAP</sequence>
<gene>
    <name evidence="7" type="ORF">UFOPK2242_00832</name>
</gene>
<reference evidence="7" key="1">
    <citation type="submission" date="2020-05" db="EMBL/GenBank/DDBJ databases">
        <authorList>
            <person name="Chiriac C."/>
            <person name="Salcher M."/>
            <person name="Ghai R."/>
            <person name="Kavagutti S V."/>
        </authorList>
    </citation>
    <scope>NUCLEOTIDE SEQUENCE</scope>
</reference>
<dbReference type="Pfam" id="PF01243">
    <property type="entry name" value="PNPOx_N"/>
    <property type="match status" value="1"/>
</dbReference>
<protein>
    <submittedName>
        <fullName evidence="7">Unannotated protein</fullName>
    </submittedName>
</protein>
<keyword evidence="4" id="KW-0560">Oxidoreductase</keyword>
<dbReference type="PANTHER" id="PTHR10851:SF0">
    <property type="entry name" value="PYRIDOXINE-5'-PHOSPHATE OXIDASE"/>
    <property type="match status" value="1"/>
</dbReference>
<dbReference type="SUPFAM" id="SSF50475">
    <property type="entry name" value="FMN-binding split barrel"/>
    <property type="match status" value="1"/>
</dbReference>
<dbReference type="NCBIfam" id="TIGR00558">
    <property type="entry name" value="pdxH"/>
    <property type="match status" value="1"/>
</dbReference>
<evidence type="ECO:0000259" key="6">
    <source>
        <dbReference type="Pfam" id="PF10590"/>
    </source>
</evidence>
<feature type="domain" description="Pyridoxamine 5'-phosphate oxidase N-terminal" evidence="5">
    <location>
        <begin position="30"/>
        <end position="151"/>
    </location>
</feature>
<evidence type="ECO:0000256" key="3">
    <source>
        <dbReference type="ARBA" id="ARBA00022643"/>
    </source>
</evidence>
<evidence type="ECO:0000259" key="5">
    <source>
        <dbReference type="Pfam" id="PF01243"/>
    </source>
</evidence>
<dbReference type="GO" id="GO:0004733">
    <property type="term" value="F:pyridoxamine phosphate oxidase activity"/>
    <property type="evidence" value="ECO:0007669"/>
    <property type="project" value="InterPro"/>
</dbReference>
<organism evidence="7">
    <name type="scientific">freshwater metagenome</name>
    <dbReference type="NCBI Taxonomy" id="449393"/>
    <lineage>
        <taxon>unclassified sequences</taxon>
        <taxon>metagenomes</taxon>
        <taxon>ecological metagenomes</taxon>
    </lineage>
</organism>
<dbReference type="PANTHER" id="PTHR10851">
    <property type="entry name" value="PYRIDOXINE-5-PHOSPHATE OXIDASE"/>
    <property type="match status" value="1"/>
</dbReference>
<dbReference type="GO" id="GO:0008615">
    <property type="term" value="P:pyridoxine biosynthetic process"/>
    <property type="evidence" value="ECO:0007669"/>
    <property type="project" value="InterPro"/>
</dbReference>
<evidence type="ECO:0000256" key="1">
    <source>
        <dbReference type="ARBA" id="ARBA00001917"/>
    </source>
</evidence>
<keyword evidence="3" id="KW-0288">FMN</keyword>
<dbReference type="HAMAP" id="MF_01629">
    <property type="entry name" value="PdxH"/>
    <property type="match status" value="1"/>
</dbReference>
<dbReference type="InterPro" id="IPR019576">
    <property type="entry name" value="Pyridoxamine_oxidase_dimer_C"/>
</dbReference>
<comment type="cofactor">
    <cofactor evidence="1">
        <name>FMN</name>
        <dbReference type="ChEBI" id="CHEBI:58210"/>
    </cofactor>
</comment>
<proteinExistence type="inferred from homology"/>
<dbReference type="Gene3D" id="2.30.110.10">
    <property type="entry name" value="Electron Transport, Fmn-binding Protein, Chain A"/>
    <property type="match status" value="1"/>
</dbReference>
<dbReference type="InterPro" id="IPR000659">
    <property type="entry name" value="Pyridox_Oxase"/>
</dbReference>
<evidence type="ECO:0000256" key="2">
    <source>
        <dbReference type="ARBA" id="ARBA00022630"/>
    </source>
</evidence>
<evidence type="ECO:0000256" key="4">
    <source>
        <dbReference type="ARBA" id="ARBA00023002"/>
    </source>
</evidence>
<dbReference type="GO" id="GO:0010181">
    <property type="term" value="F:FMN binding"/>
    <property type="evidence" value="ECO:0007669"/>
    <property type="project" value="InterPro"/>
</dbReference>
<dbReference type="InterPro" id="IPR011576">
    <property type="entry name" value="Pyridox_Oxase_N"/>
</dbReference>
<dbReference type="Pfam" id="PF10590">
    <property type="entry name" value="PNP_phzG_C"/>
    <property type="match status" value="1"/>
</dbReference>
<dbReference type="NCBIfam" id="NF004231">
    <property type="entry name" value="PRK05679.1"/>
    <property type="match status" value="1"/>
</dbReference>